<organism evidence="1 2">
    <name type="scientific">Candidatus Pantoea formicae</name>
    <dbReference type="NCBI Taxonomy" id="2608355"/>
    <lineage>
        <taxon>Bacteria</taxon>
        <taxon>Pseudomonadati</taxon>
        <taxon>Pseudomonadota</taxon>
        <taxon>Gammaproteobacteria</taxon>
        <taxon>Enterobacterales</taxon>
        <taxon>Erwiniaceae</taxon>
        <taxon>Pantoea</taxon>
    </lineage>
</organism>
<name>A0ABX0R0Y7_9GAMM</name>
<sequence>MKSEKKEGTLRLMTMGEIAMAQRVFGHSISYNRVWIHCDSYLPFGLQANNYGMTPNGELWFRKELYRDDFSSSAVQDETKHLFIHEMGHVWQHQQGMWVRMRGLVSWAASYSYQLDKDELYDYSLEQQASIIADYWWLLVYGLESWNSQKGINRVIQYRGTDRLQDIPMLYKKIVTGRRD</sequence>
<proteinExistence type="predicted"/>
<evidence type="ECO:0000313" key="1">
    <source>
        <dbReference type="EMBL" id="NIF01221.1"/>
    </source>
</evidence>
<keyword evidence="2" id="KW-1185">Reference proteome</keyword>
<reference evidence="1 2" key="1">
    <citation type="journal article" date="2019" name="bioRxiv">
        <title>Bacteria contribute to plant secondary compound degradation in a generalist herbivore system.</title>
        <authorList>
            <person name="Francoeur C.B."/>
            <person name="Khadempour L."/>
            <person name="Moreira-Soto R.D."/>
            <person name="Gotting K."/>
            <person name="Book A.J."/>
            <person name="Pinto-Tomas A.A."/>
            <person name="Keefover-Ring K."/>
            <person name="Currie C.R."/>
        </authorList>
    </citation>
    <scope>NUCLEOTIDE SEQUENCE [LARGE SCALE GENOMIC DNA]</scope>
    <source>
        <strain evidence="1 2">Acro-805</strain>
    </source>
</reference>
<accession>A0ABX0R0Y7</accession>
<gene>
    <name evidence="1" type="ORF">F3J38_14300</name>
</gene>
<dbReference type="Proteomes" id="UP000780690">
    <property type="component" value="Unassembled WGS sequence"/>
</dbReference>
<dbReference type="EMBL" id="VWXD01000004">
    <property type="protein sequence ID" value="NIF01221.1"/>
    <property type="molecule type" value="Genomic_DNA"/>
</dbReference>
<protein>
    <submittedName>
        <fullName evidence="1">Type IV secretion protein Rhs</fullName>
    </submittedName>
</protein>
<evidence type="ECO:0000313" key="2">
    <source>
        <dbReference type="Proteomes" id="UP000780690"/>
    </source>
</evidence>
<comment type="caution">
    <text evidence="1">The sequence shown here is derived from an EMBL/GenBank/DDBJ whole genome shotgun (WGS) entry which is preliminary data.</text>
</comment>
<dbReference type="RefSeq" id="WP_167139410.1">
    <property type="nucleotide sequence ID" value="NZ_VWXD01000004.1"/>
</dbReference>